<organism evidence="2">
    <name type="scientific">bioreactor metagenome</name>
    <dbReference type="NCBI Taxonomy" id="1076179"/>
    <lineage>
        <taxon>unclassified sequences</taxon>
        <taxon>metagenomes</taxon>
        <taxon>ecological metagenomes</taxon>
    </lineage>
</organism>
<dbReference type="InterPro" id="IPR032508">
    <property type="entry name" value="FecR_C"/>
</dbReference>
<dbReference type="PANTHER" id="PTHR30273">
    <property type="entry name" value="PERIPLASMIC SIGNAL SENSOR AND SIGMA FACTOR ACTIVATOR FECR-RELATED"/>
    <property type="match status" value="1"/>
</dbReference>
<proteinExistence type="predicted"/>
<evidence type="ECO:0000259" key="1">
    <source>
        <dbReference type="Pfam" id="PF16344"/>
    </source>
</evidence>
<dbReference type="AlphaFoldDB" id="A0A645GC59"/>
<dbReference type="InterPro" id="IPR012373">
    <property type="entry name" value="Ferrdict_sens_TM"/>
</dbReference>
<accession>A0A645GC59</accession>
<name>A0A645GC59_9ZZZZ</name>
<dbReference type="Gene3D" id="2.60.120.1440">
    <property type="match status" value="1"/>
</dbReference>
<protein>
    <recommendedName>
        <fullName evidence="1">Protein FecR C-terminal domain-containing protein</fullName>
    </recommendedName>
</protein>
<feature type="domain" description="Protein FecR C-terminal" evidence="1">
    <location>
        <begin position="84"/>
        <end position="154"/>
    </location>
</feature>
<comment type="caution">
    <text evidence="2">The sequence shown here is derived from an EMBL/GenBank/DDBJ whole genome shotgun (WGS) entry which is preliminary data.</text>
</comment>
<dbReference type="PANTHER" id="PTHR30273:SF2">
    <property type="entry name" value="PROTEIN FECR"/>
    <property type="match status" value="1"/>
</dbReference>
<dbReference type="Pfam" id="PF16344">
    <property type="entry name" value="FecR_C"/>
    <property type="match status" value="1"/>
</dbReference>
<sequence>MPFIVKSNDFQVTALGTEFNLRAYPGDSTLSATLLSGSVEVKFNNLTSAQILKPNEQLTYNIFTKTESIHHPDISEVTAWQRGELIFKSTSLGEIITVLERRYPYSFVYALSSLKEDKYTFRFKENTSLTEVMDIIVRVSGSIKYRIEDDKCYITSI</sequence>
<gene>
    <name evidence="2" type="ORF">SDC9_170747</name>
</gene>
<reference evidence="2" key="1">
    <citation type="submission" date="2019-08" db="EMBL/GenBank/DDBJ databases">
        <authorList>
            <person name="Kucharzyk K."/>
            <person name="Murdoch R.W."/>
            <person name="Higgins S."/>
            <person name="Loffler F."/>
        </authorList>
    </citation>
    <scope>NUCLEOTIDE SEQUENCE</scope>
</reference>
<evidence type="ECO:0000313" key="2">
    <source>
        <dbReference type="EMBL" id="MPN23359.1"/>
    </source>
</evidence>
<dbReference type="GO" id="GO:0016989">
    <property type="term" value="F:sigma factor antagonist activity"/>
    <property type="evidence" value="ECO:0007669"/>
    <property type="project" value="TreeGrafter"/>
</dbReference>
<dbReference type="Gene3D" id="3.55.50.30">
    <property type="match status" value="1"/>
</dbReference>
<dbReference type="EMBL" id="VSSQ01071837">
    <property type="protein sequence ID" value="MPN23359.1"/>
    <property type="molecule type" value="Genomic_DNA"/>
</dbReference>